<accession>A0AAV3WRN1</accession>
<dbReference type="Pfam" id="PF06946">
    <property type="entry name" value="Phage_holin_5_1"/>
    <property type="match status" value="1"/>
</dbReference>
<evidence type="ECO:0000313" key="3">
    <source>
        <dbReference type="Proteomes" id="UP000887127"/>
    </source>
</evidence>
<name>A0AAV3WRN1_9LACT</name>
<evidence type="ECO:0008006" key="4">
    <source>
        <dbReference type="Google" id="ProtNLM"/>
    </source>
</evidence>
<dbReference type="AlphaFoldDB" id="A0AAV3WRN1"/>
<feature type="transmembrane region" description="Helical" evidence="1">
    <location>
        <begin position="35"/>
        <end position="54"/>
    </location>
</feature>
<evidence type="ECO:0000256" key="1">
    <source>
        <dbReference type="SAM" id="Phobius"/>
    </source>
</evidence>
<feature type="transmembrane region" description="Helical" evidence="1">
    <location>
        <begin position="6"/>
        <end position="23"/>
    </location>
</feature>
<dbReference type="InterPro" id="IPR009708">
    <property type="entry name" value="Phage_A118_holin/antiholin"/>
</dbReference>
<sequence length="87" mass="9070">MENLMNEAVGIAFVMAPIIGIVIQLIKQSEINNKWLPHVSVVAGTVVGIIFAVAMGADYFIYGLAGFLSGAAASGLYDLVVNTKGGK</sequence>
<gene>
    <name evidence="2" type="ORF">M132T_15750</name>
</gene>
<dbReference type="RefSeq" id="WP_091761387.1">
    <property type="nucleotide sequence ID" value="NZ_BJVX01000010.1"/>
</dbReference>
<comment type="caution">
    <text evidence="2">The sequence shown here is derived from an EMBL/GenBank/DDBJ whole genome shotgun (WGS) entry which is preliminary data.</text>
</comment>
<reference evidence="2" key="1">
    <citation type="submission" date="2019-08" db="EMBL/GenBank/DDBJ databases">
        <title>Marinilactibacillus psychrotolerans M13-2T whole genome sequencing project.</title>
        <authorList>
            <person name="Ishikawa M."/>
            <person name="Suzuki T."/>
            <person name="Matsutani M."/>
        </authorList>
    </citation>
    <scope>NUCLEOTIDE SEQUENCE</scope>
    <source>
        <strain evidence="2">M13-2T</strain>
    </source>
</reference>
<keyword evidence="1" id="KW-0472">Membrane</keyword>
<dbReference type="GeneID" id="96911581"/>
<keyword evidence="1" id="KW-1133">Transmembrane helix</keyword>
<organism evidence="2 3">
    <name type="scientific">Marinilactibacillus psychrotolerans</name>
    <dbReference type="NCBI Taxonomy" id="191770"/>
    <lineage>
        <taxon>Bacteria</taxon>
        <taxon>Bacillati</taxon>
        <taxon>Bacillota</taxon>
        <taxon>Bacilli</taxon>
        <taxon>Lactobacillales</taxon>
        <taxon>Carnobacteriaceae</taxon>
        <taxon>Marinilactibacillus</taxon>
    </lineage>
</organism>
<feature type="transmembrane region" description="Helical" evidence="1">
    <location>
        <begin position="60"/>
        <end position="81"/>
    </location>
</feature>
<dbReference type="Proteomes" id="UP000887127">
    <property type="component" value="Unassembled WGS sequence"/>
</dbReference>
<proteinExistence type="predicted"/>
<dbReference type="EMBL" id="BKBI01000010">
    <property type="protein sequence ID" value="GEQ36067.1"/>
    <property type="molecule type" value="Genomic_DNA"/>
</dbReference>
<keyword evidence="1" id="KW-0812">Transmembrane</keyword>
<protein>
    <recommendedName>
        <fullName evidence="4">Holin</fullName>
    </recommendedName>
</protein>
<evidence type="ECO:0000313" key="2">
    <source>
        <dbReference type="EMBL" id="GEQ36067.1"/>
    </source>
</evidence>